<sequence length="177" mass="18552">MQRTTALVPVLYAFALMLLFSRLALLAGGRFCAPTPCAPTETTQGGPGRGTVVGVGAAAALVRELACREDAHCFARLSHSLTTFPAVPDTSEVQQSCALSVRAREGSGTAGGGAPSLAQSVCPCRPASPSLWVRRAHGLQPWFKWLSMWGNPGKPEHSHAARATSPANLTRLLAYAS</sequence>
<dbReference type="EMBL" id="GL385399">
    <property type="protein sequence ID" value="EJT72715.1"/>
    <property type="molecule type" value="Genomic_DNA"/>
</dbReference>
<dbReference type="VEuPathDB" id="FungiDB:GGTG_09574"/>
<dbReference type="RefSeq" id="XP_009225689.1">
    <property type="nucleotide sequence ID" value="XM_009227425.1"/>
</dbReference>
<evidence type="ECO:0000313" key="4">
    <source>
        <dbReference type="Proteomes" id="UP000006039"/>
    </source>
</evidence>
<name>J3P7T2_GAET3</name>
<evidence type="ECO:0000256" key="1">
    <source>
        <dbReference type="SAM" id="SignalP"/>
    </source>
</evidence>
<feature type="chain" id="PRO_5015095051" description="Secreted protein" evidence="1">
    <location>
        <begin position="27"/>
        <end position="177"/>
    </location>
</feature>
<dbReference type="GeneID" id="20350032"/>
<dbReference type="Proteomes" id="UP000006039">
    <property type="component" value="Unassembled WGS sequence"/>
</dbReference>
<reference evidence="4" key="1">
    <citation type="submission" date="2010-07" db="EMBL/GenBank/DDBJ databases">
        <title>The genome sequence of Gaeumannomyces graminis var. tritici strain R3-111a-1.</title>
        <authorList>
            <consortium name="The Broad Institute Genome Sequencing Platform"/>
            <person name="Ma L.-J."/>
            <person name="Dead R."/>
            <person name="Young S."/>
            <person name="Zeng Q."/>
            <person name="Koehrsen M."/>
            <person name="Alvarado L."/>
            <person name="Berlin A."/>
            <person name="Chapman S.B."/>
            <person name="Chen Z."/>
            <person name="Freedman E."/>
            <person name="Gellesch M."/>
            <person name="Goldberg J."/>
            <person name="Griggs A."/>
            <person name="Gujja S."/>
            <person name="Heilman E.R."/>
            <person name="Heiman D."/>
            <person name="Hepburn T."/>
            <person name="Howarth C."/>
            <person name="Jen D."/>
            <person name="Larson L."/>
            <person name="Mehta T."/>
            <person name="Neiman D."/>
            <person name="Pearson M."/>
            <person name="Roberts A."/>
            <person name="Saif S."/>
            <person name="Shea T."/>
            <person name="Shenoy N."/>
            <person name="Sisk P."/>
            <person name="Stolte C."/>
            <person name="Sykes S."/>
            <person name="Walk T."/>
            <person name="White J."/>
            <person name="Yandava C."/>
            <person name="Haas B."/>
            <person name="Nusbaum C."/>
            <person name="Birren B."/>
        </authorList>
    </citation>
    <scope>NUCLEOTIDE SEQUENCE [LARGE SCALE GENOMIC DNA]</scope>
    <source>
        <strain evidence="4">R3-111a-1</strain>
    </source>
</reference>
<evidence type="ECO:0000313" key="2">
    <source>
        <dbReference type="EMBL" id="EJT72715.1"/>
    </source>
</evidence>
<reference evidence="3" key="5">
    <citation type="submission" date="2018-04" db="UniProtKB">
        <authorList>
            <consortium name="EnsemblFungi"/>
        </authorList>
    </citation>
    <scope>IDENTIFICATION</scope>
    <source>
        <strain evidence="3">R3-111a-1</strain>
    </source>
</reference>
<feature type="signal peptide" evidence="1">
    <location>
        <begin position="1"/>
        <end position="26"/>
    </location>
</feature>
<reference evidence="3" key="4">
    <citation type="journal article" date="2015" name="G3 (Bethesda)">
        <title>Genome sequences of three phytopathogenic species of the Magnaporthaceae family of fungi.</title>
        <authorList>
            <person name="Okagaki L.H."/>
            <person name="Nunes C.C."/>
            <person name="Sailsbery J."/>
            <person name="Clay B."/>
            <person name="Brown D."/>
            <person name="John T."/>
            <person name="Oh Y."/>
            <person name="Young N."/>
            <person name="Fitzgerald M."/>
            <person name="Haas B.J."/>
            <person name="Zeng Q."/>
            <person name="Young S."/>
            <person name="Adiconis X."/>
            <person name="Fan L."/>
            <person name="Levin J.Z."/>
            <person name="Mitchell T.K."/>
            <person name="Okubara P.A."/>
            <person name="Farman M.L."/>
            <person name="Kohn L.M."/>
            <person name="Birren B."/>
            <person name="Ma L.-J."/>
            <person name="Dean R.A."/>
        </authorList>
    </citation>
    <scope>NUCLEOTIDE SEQUENCE</scope>
    <source>
        <strain evidence="3">R3-111a-1</strain>
    </source>
</reference>
<keyword evidence="4" id="KW-1185">Reference proteome</keyword>
<accession>J3P7T2</accession>
<dbReference type="AlphaFoldDB" id="J3P7T2"/>
<evidence type="ECO:0008006" key="5">
    <source>
        <dbReference type="Google" id="ProtNLM"/>
    </source>
</evidence>
<organism evidence="2">
    <name type="scientific">Gaeumannomyces tritici (strain R3-111a-1)</name>
    <name type="common">Wheat and barley take-all root rot fungus</name>
    <name type="synonym">Gaeumannomyces graminis var. tritici</name>
    <dbReference type="NCBI Taxonomy" id="644352"/>
    <lineage>
        <taxon>Eukaryota</taxon>
        <taxon>Fungi</taxon>
        <taxon>Dikarya</taxon>
        <taxon>Ascomycota</taxon>
        <taxon>Pezizomycotina</taxon>
        <taxon>Sordariomycetes</taxon>
        <taxon>Sordariomycetidae</taxon>
        <taxon>Magnaporthales</taxon>
        <taxon>Magnaporthaceae</taxon>
        <taxon>Gaeumannomyces</taxon>
    </lineage>
</organism>
<dbReference type="EnsemblFungi" id="EJT72715">
    <property type="protein sequence ID" value="EJT72715"/>
    <property type="gene ID" value="GGTG_09574"/>
</dbReference>
<evidence type="ECO:0000313" key="3">
    <source>
        <dbReference type="EnsemblFungi" id="EJT72715"/>
    </source>
</evidence>
<dbReference type="HOGENOM" id="CLU_1517948_0_0_1"/>
<gene>
    <name evidence="3" type="primary">20350032</name>
    <name evidence="2" type="ORF">GGTG_09574</name>
</gene>
<proteinExistence type="predicted"/>
<reference evidence="2" key="3">
    <citation type="submission" date="2010-09" db="EMBL/GenBank/DDBJ databases">
        <title>Annotation of Gaeumannomyces graminis var. tritici R3-111a-1.</title>
        <authorList>
            <consortium name="The Broad Institute Genome Sequencing Platform"/>
            <person name="Ma L.-J."/>
            <person name="Dead R."/>
            <person name="Young S.K."/>
            <person name="Zeng Q."/>
            <person name="Gargeya S."/>
            <person name="Fitzgerald M."/>
            <person name="Haas B."/>
            <person name="Abouelleil A."/>
            <person name="Alvarado L."/>
            <person name="Arachchi H.M."/>
            <person name="Berlin A."/>
            <person name="Brown A."/>
            <person name="Chapman S.B."/>
            <person name="Chen Z."/>
            <person name="Dunbar C."/>
            <person name="Freedman E."/>
            <person name="Gearin G."/>
            <person name="Gellesch M."/>
            <person name="Goldberg J."/>
            <person name="Griggs A."/>
            <person name="Gujja S."/>
            <person name="Heiman D."/>
            <person name="Howarth C."/>
            <person name="Larson L."/>
            <person name="Lui A."/>
            <person name="MacDonald P.J.P."/>
            <person name="Mehta T."/>
            <person name="Montmayeur A."/>
            <person name="Murphy C."/>
            <person name="Neiman D."/>
            <person name="Pearson M."/>
            <person name="Priest M."/>
            <person name="Roberts A."/>
            <person name="Saif S."/>
            <person name="Shea T."/>
            <person name="Shenoy N."/>
            <person name="Sisk P."/>
            <person name="Stolte C."/>
            <person name="Sykes S."/>
            <person name="Yandava C."/>
            <person name="Wortman J."/>
            <person name="Nusbaum C."/>
            <person name="Birren B."/>
        </authorList>
    </citation>
    <scope>NUCLEOTIDE SEQUENCE</scope>
    <source>
        <strain evidence="2">R3-111a-1</strain>
    </source>
</reference>
<keyword evidence="1" id="KW-0732">Signal</keyword>
<protein>
    <recommendedName>
        <fullName evidence="5">Secreted protein</fullName>
    </recommendedName>
</protein>
<reference evidence="2" key="2">
    <citation type="submission" date="2010-07" db="EMBL/GenBank/DDBJ databases">
        <authorList>
            <consortium name="The Broad Institute Genome Sequencing Platform"/>
            <consortium name="Broad Institute Genome Sequencing Center for Infectious Disease"/>
            <person name="Ma L.-J."/>
            <person name="Dead R."/>
            <person name="Young S."/>
            <person name="Zeng Q."/>
            <person name="Koehrsen M."/>
            <person name="Alvarado L."/>
            <person name="Berlin A."/>
            <person name="Chapman S.B."/>
            <person name="Chen Z."/>
            <person name="Freedman E."/>
            <person name="Gellesch M."/>
            <person name="Goldberg J."/>
            <person name="Griggs A."/>
            <person name="Gujja S."/>
            <person name="Heilman E.R."/>
            <person name="Heiman D."/>
            <person name="Hepburn T."/>
            <person name="Howarth C."/>
            <person name="Jen D."/>
            <person name="Larson L."/>
            <person name="Mehta T."/>
            <person name="Neiman D."/>
            <person name="Pearson M."/>
            <person name="Roberts A."/>
            <person name="Saif S."/>
            <person name="Shea T."/>
            <person name="Shenoy N."/>
            <person name="Sisk P."/>
            <person name="Stolte C."/>
            <person name="Sykes S."/>
            <person name="Walk T."/>
            <person name="White J."/>
            <person name="Yandava C."/>
            <person name="Haas B."/>
            <person name="Nusbaum C."/>
            <person name="Birren B."/>
        </authorList>
    </citation>
    <scope>NUCLEOTIDE SEQUENCE</scope>
    <source>
        <strain evidence="2">R3-111a-1</strain>
    </source>
</reference>